<dbReference type="EMBL" id="FOYT01000002">
    <property type="protein sequence ID" value="SFR61778.1"/>
    <property type="molecule type" value="Genomic_DNA"/>
</dbReference>
<accession>A0A1I6I568</accession>
<dbReference type="Proteomes" id="UP000198531">
    <property type="component" value="Unassembled WGS sequence"/>
</dbReference>
<protein>
    <submittedName>
        <fullName evidence="1">Uncharacterized protein</fullName>
    </submittedName>
</protein>
<reference evidence="2" key="1">
    <citation type="submission" date="2016-10" db="EMBL/GenBank/DDBJ databases">
        <authorList>
            <person name="Varghese N."/>
            <person name="Submissions S."/>
        </authorList>
    </citation>
    <scope>NUCLEOTIDE SEQUENCE [LARGE SCALE GENOMIC DNA]</scope>
    <source>
        <strain evidence="2">CGMCC 1.7736</strain>
    </source>
</reference>
<keyword evidence="2" id="KW-1185">Reference proteome</keyword>
<sequence>MRRNRERYCVPARLRGVAPTLQMYKTVYYADGWLEIRESDNPDGWIATSSPRAVDP</sequence>
<proteinExistence type="predicted"/>
<dbReference type="AlphaFoldDB" id="A0A1I6I568"/>
<evidence type="ECO:0000313" key="1">
    <source>
        <dbReference type="EMBL" id="SFR61778.1"/>
    </source>
</evidence>
<organism evidence="1 2">
    <name type="scientific">Halogeometricum rufum</name>
    <dbReference type="NCBI Taxonomy" id="553469"/>
    <lineage>
        <taxon>Archaea</taxon>
        <taxon>Methanobacteriati</taxon>
        <taxon>Methanobacteriota</taxon>
        <taxon>Stenosarchaea group</taxon>
        <taxon>Halobacteria</taxon>
        <taxon>Halobacteriales</taxon>
        <taxon>Haloferacaceae</taxon>
        <taxon>Halogeometricum</taxon>
    </lineage>
</organism>
<evidence type="ECO:0000313" key="2">
    <source>
        <dbReference type="Proteomes" id="UP000198531"/>
    </source>
</evidence>
<name>A0A1I6I568_9EURY</name>
<gene>
    <name evidence="1" type="ORF">SAMN04487947_2875</name>
</gene>